<proteinExistence type="predicted"/>
<keyword evidence="1" id="KW-0732">Signal</keyword>
<gene>
    <name evidence="2" type="ORF">MBUL_01157</name>
</gene>
<feature type="signal peptide" evidence="1">
    <location>
        <begin position="1"/>
        <end position="29"/>
    </location>
</feature>
<dbReference type="EMBL" id="LR743504">
    <property type="protein sequence ID" value="CAA2101400.1"/>
    <property type="molecule type" value="Genomic_DNA"/>
</dbReference>
<sequence>MRLRNLVRPVVALALIAGLSSGAISVARAADAIFPPSSRFGFTPASDMALSKRFSGFERLEGGATLSIVELPPTAFVDLEKSFTDENLRTQGFVVATREAIKVAGDVDAVLFTGEQPAPEGAATPAIKKWLLLVGDTTVTGIIIAQTVPDAETPETMRNMLTSVKIRPELTLDEQVAALPFRIRESAGFRPVRVLAGNSVLMTQGPKDQMLNLEQPILVLAQAVQQPPQPEQRDAFARAALYSNQTMKDFAVERSQTYRQNGVDWHEIVARAVDGPSNTPVVVSQTIRFAPDGYLRALGVVRADQRSAMLSKFREVIDSVEVK</sequence>
<reference evidence="2" key="1">
    <citation type="submission" date="2019-12" db="EMBL/GenBank/DDBJ databases">
        <authorList>
            <person name="Cremers G."/>
        </authorList>
    </citation>
    <scope>NUCLEOTIDE SEQUENCE</scope>
    <source>
        <strain evidence="2">Mbul1</strain>
    </source>
</reference>
<dbReference type="AlphaFoldDB" id="A0A679J0F1"/>
<evidence type="ECO:0000256" key="1">
    <source>
        <dbReference type="SAM" id="SignalP"/>
    </source>
</evidence>
<name>A0A679J0F1_9HYPH</name>
<evidence type="ECO:0000313" key="2">
    <source>
        <dbReference type="EMBL" id="CAA2101400.1"/>
    </source>
</evidence>
<protein>
    <submittedName>
        <fullName evidence="2">Uncharacterized protein</fullName>
    </submittedName>
</protein>
<organism evidence="2">
    <name type="scientific">Methylobacterium bullatum</name>
    <dbReference type="NCBI Taxonomy" id="570505"/>
    <lineage>
        <taxon>Bacteria</taxon>
        <taxon>Pseudomonadati</taxon>
        <taxon>Pseudomonadota</taxon>
        <taxon>Alphaproteobacteria</taxon>
        <taxon>Hyphomicrobiales</taxon>
        <taxon>Methylobacteriaceae</taxon>
        <taxon>Methylobacterium</taxon>
    </lineage>
</organism>
<accession>A0A679J0F1</accession>
<feature type="chain" id="PRO_5025592850" evidence="1">
    <location>
        <begin position="30"/>
        <end position="323"/>
    </location>
</feature>